<keyword evidence="3" id="KW-1015">Disulfide bond</keyword>
<dbReference type="InterPro" id="IPR001563">
    <property type="entry name" value="Peptidase_S10"/>
</dbReference>
<dbReference type="Gene3D" id="6.10.250.940">
    <property type="match status" value="1"/>
</dbReference>
<organism evidence="7 8">
    <name type="scientific">Tetradesmus obliquus</name>
    <name type="common">Green alga</name>
    <name type="synonym">Acutodesmus obliquus</name>
    <dbReference type="NCBI Taxonomy" id="3088"/>
    <lineage>
        <taxon>Eukaryota</taxon>
        <taxon>Viridiplantae</taxon>
        <taxon>Chlorophyta</taxon>
        <taxon>core chlorophytes</taxon>
        <taxon>Chlorophyceae</taxon>
        <taxon>CS clade</taxon>
        <taxon>Sphaeropleales</taxon>
        <taxon>Scenedesmaceae</taxon>
        <taxon>Tetradesmus</taxon>
    </lineage>
</organism>
<dbReference type="Pfam" id="PF00450">
    <property type="entry name" value="Peptidase_S10"/>
    <property type="match status" value="1"/>
</dbReference>
<dbReference type="PANTHER" id="PTHR11802:SF201">
    <property type="entry name" value="CARBOXYPEPTIDASE"/>
    <property type="match status" value="1"/>
</dbReference>
<dbReference type="PANTHER" id="PTHR11802">
    <property type="entry name" value="SERINE PROTEASE FAMILY S10 SERINE CARBOXYPEPTIDASE"/>
    <property type="match status" value="1"/>
</dbReference>
<keyword evidence="5" id="KW-0378">Hydrolase</keyword>
<dbReference type="EMBL" id="FNXT01000261">
    <property type="protein sequence ID" value="SZX62760.1"/>
    <property type="molecule type" value="Genomic_DNA"/>
</dbReference>
<evidence type="ECO:0000256" key="5">
    <source>
        <dbReference type="RuleBase" id="RU361156"/>
    </source>
</evidence>
<dbReference type="AlphaFoldDB" id="A0A383VCV0"/>
<feature type="chain" id="PRO_5016479991" description="Carboxypeptidase" evidence="5">
    <location>
        <begin position="22"/>
        <end position="640"/>
    </location>
</feature>
<keyword evidence="8" id="KW-1185">Reference proteome</keyword>
<feature type="signal peptide" evidence="5">
    <location>
        <begin position="1"/>
        <end position="21"/>
    </location>
</feature>
<keyword evidence="5" id="KW-0121">Carboxypeptidase</keyword>
<dbReference type="InterPro" id="IPR018202">
    <property type="entry name" value="Ser_caboxypep_ser_AS"/>
</dbReference>
<protein>
    <recommendedName>
        <fullName evidence="5">Carboxypeptidase</fullName>
        <ecNumber evidence="5">3.4.16.-</ecNumber>
    </recommendedName>
</protein>
<evidence type="ECO:0000313" key="8">
    <source>
        <dbReference type="Proteomes" id="UP000256970"/>
    </source>
</evidence>
<dbReference type="Gene3D" id="3.40.50.11320">
    <property type="match status" value="1"/>
</dbReference>
<reference evidence="7 8" key="1">
    <citation type="submission" date="2016-10" db="EMBL/GenBank/DDBJ databases">
        <authorList>
            <person name="Cai Z."/>
        </authorList>
    </citation>
    <scope>NUCLEOTIDE SEQUENCE [LARGE SCALE GENOMIC DNA]</scope>
</reference>
<evidence type="ECO:0000256" key="3">
    <source>
        <dbReference type="ARBA" id="ARBA00023157"/>
    </source>
</evidence>
<name>A0A383VCV0_TETOB</name>
<dbReference type="InterPro" id="IPR033124">
    <property type="entry name" value="Ser_caboxypep_his_AS"/>
</dbReference>
<comment type="similarity">
    <text evidence="1 5">Belongs to the peptidase S10 family.</text>
</comment>
<feature type="region of interest" description="Disordered" evidence="6">
    <location>
        <begin position="452"/>
        <end position="478"/>
    </location>
</feature>
<proteinExistence type="inferred from homology"/>
<dbReference type="PROSITE" id="PS00560">
    <property type="entry name" value="CARBOXYPEPT_SER_HIS"/>
    <property type="match status" value="1"/>
</dbReference>
<dbReference type="SUPFAM" id="SSF53474">
    <property type="entry name" value="alpha/beta-Hydrolases"/>
    <property type="match status" value="1"/>
</dbReference>
<dbReference type="EC" id="3.4.16.-" evidence="5"/>
<feature type="compositionally biased region" description="Low complexity" evidence="6">
    <location>
        <begin position="312"/>
        <end position="348"/>
    </location>
</feature>
<keyword evidence="4" id="KW-0325">Glycoprotein</keyword>
<feature type="region of interest" description="Disordered" evidence="6">
    <location>
        <begin position="307"/>
        <end position="356"/>
    </location>
</feature>
<dbReference type="Proteomes" id="UP000256970">
    <property type="component" value="Unassembled WGS sequence"/>
</dbReference>
<sequence>MRAAQLFQLLLVALLVQTAYAIAPFSSWQQHGAMKESTRYTPEAEADRVDDLPGSPNGLDFGMFSGYITVDEAAGRALFYVFAEAREAPAKAPLLLWLNGGPGCSSLGGGFMSELGPFYPSRNGRRLQENPYSWNGLANMLWLESPAYVGFSYSNTSSDAIVGDGRTAADARLFLLGFLKRFPQYAASDFYLSGESYAGHYVPNLAWEIVLGNRRAREAEQAASAAAAAGASSAAAAAAAAAGVSPGKGFINLKGFFVGNAWTDAAIDNEGALDFWYSHAMIGEESYAALKANCDFSSIGPLMRGSQALTLPGTHTSTGPQQQQQQQPPAHSASRPAAAAAGSATATSEGWVQGSGLGHSRVQGWGRWGSSAGSRYWAGQGLAGPSRKDDRAATCAKWLDIAMAEQGNINIYEIYADVCTKQGGSSSSSRRQQQQQQGSKYYGALLGHTNPLRTVGGPNAGDGGVDDGSQPRRPRYDPCVDGEVETYLNLPEVQAALHANQTRKLPWRWADCTSQISYSRDDLLSSMLPTYRNLLGEGLKMWVFSGDVDGIVPVLGSRRWVAVLGLPTVKPWRPWYSSSGQVGGWRIDYRNLTFATVRNAGHMVPYVQPERAYHLLSRFLFEDQPQPSGSWLHLKKQQQA</sequence>
<keyword evidence="2 5" id="KW-0732">Signal</keyword>
<evidence type="ECO:0000256" key="4">
    <source>
        <dbReference type="ARBA" id="ARBA00023180"/>
    </source>
</evidence>
<dbReference type="GO" id="GO:0004185">
    <property type="term" value="F:serine-type carboxypeptidase activity"/>
    <property type="evidence" value="ECO:0007669"/>
    <property type="project" value="UniProtKB-UniRule"/>
</dbReference>
<evidence type="ECO:0000256" key="6">
    <source>
        <dbReference type="SAM" id="MobiDB-lite"/>
    </source>
</evidence>
<evidence type="ECO:0000256" key="1">
    <source>
        <dbReference type="ARBA" id="ARBA00009431"/>
    </source>
</evidence>
<dbReference type="PRINTS" id="PR00724">
    <property type="entry name" value="CRBOXYPTASEC"/>
</dbReference>
<dbReference type="GO" id="GO:0006508">
    <property type="term" value="P:proteolysis"/>
    <property type="evidence" value="ECO:0007669"/>
    <property type="project" value="UniProtKB-KW"/>
</dbReference>
<keyword evidence="5" id="KW-0645">Protease</keyword>
<dbReference type="InterPro" id="IPR029058">
    <property type="entry name" value="AB_hydrolase_fold"/>
</dbReference>
<accession>A0A383VCV0</accession>
<dbReference type="PROSITE" id="PS00131">
    <property type="entry name" value="CARBOXYPEPT_SER_SER"/>
    <property type="match status" value="1"/>
</dbReference>
<gene>
    <name evidence="7" type="ORF">BQ4739_LOCUS3344</name>
</gene>
<evidence type="ECO:0000256" key="2">
    <source>
        <dbReference type="ARBA" id="ARBA00022729"/>
    </source>
</evidence>
<evidence type="ECO:0000313" key="7">
    <source>
        <dbReference type="EMBL" id="SZX62760.1"/>
    </source>
</evidence>
<dbReference type="Gene3D" id="3.40.50.1820">
    <property type="entry name" value="alpha/beta hydrolase"/>
    <property type="match status" value="1"/>
</dbReference>
<dbReference type="FunFam" id="3.40.50.11320:FF:000002">
    <property type="entry name" value="Carboxypeptidase"/>
    <property type="match status" value="1"/>
</dbReference>